<dbReference type="InterPro" id="IPR001881">
    <property type="entry name" value="EGF-like_Ca-bd_dom"/>
</dbReference>
<gene>
    <name evidence="6" type="primary">MEGF6_2</name>
    <name evidence="6" type="ORF">OS493_040150</name>
</gene>
<sequence length="149" mass="15947">MFLSDINECAVSNGGCSHKCVNTAGSYKCECPDPGLSLSSDGRKCQGTYPNLYCNNTTQIAIKLSCVLSFVSISSSATASCPLWNRIINSYCRHCSVLGLTHRVFLQILTSVLRQMAAAVTSVLILQGATNANVQTRGLSLSSDNRTCQ</sequence>
<dbReference type="OrthoDB" id="6286622at2759"/>
<keyword evidence="7" id="KW-1185">Reference proteome</keyword>
<reference evidence="6" key="1">
    <citation type="submission" date="2023-01" db="EMBL/GenBank/DDBJ databases">
        <title>Genome assembly of the deep-sea coral Lophelia pertusa.</title>
        <authorList>
            <person name="Herrera S."/>
            <person name="Cordes E."/>
        </authorList>
    </citation>
    <scope>NUCLEOTIDE SEQUENCE</scope>
    <source>
        <strain evidence="6">USNM1676648</strain>
        <tissue evidence="6">Polyp</tissue>
    </source>
</reference>
<dbReference type="AlphaFoldDB" id="A0A9X0CZF9"/>
<keyword evidence="3" id="KW-1015">Disulfide bond</keyword>
<keyword evidence="1 4" id="KW-0245">EGF-like domain</keyword>
<keyword evidence="2" id="KW-0677">Repeat</keyword>
<organism evidence="6 7">
    <name type="scientific">Desmophyllum pertusum</name>
    <dbReference type="NCBI Taxonomy" id="174260"/>
    <lineage>
        <taxon>Eukaryota</taxon>
        <taxon>Metazoa</taxon>
        <taxon>Cnidaria</taxon>
        <taxon>Anthozoa</taxon>
        <taxon>Hexacorallia</taxon>
        <taxon>Scleractinia</taxon>
        <taxon>Caryophylliina</taxon>
        <taxon>Caryophylliidae</taxon>
        <taxon>Desmophyllum</taxon>
    </lineage>
</organism>
<dbReference type="InterPro" id="IPR000742">
    <property type="entry name" value="EGF"/>
</dbReference>
<dbReference type="FunFam" id="2.10.25.10:FF:000010">
    <property type="entry name" value="Pro-epidermal growth factor"/>
    <property type="match status" value="1"/>
</dbReference>
<dbReference type="GO" id="GO:0005509">
    <property type="term" value="F:calcium ion binding"/>
    <property type="evidence" value="ECO:0007669"/>
    <property type="project" value="InterPro"/>
</dbReference>
<evidence type="ECO:0000256" key="3">
    <source>
        <dbReference type="ARBA" id="ARBA00023157"/>
    </source>
</evidence>
<evidence type="ECO:0000256" key="4">
    <source>
        <dbReference type="PROSITE-ProRule" id="PRU00076"/>
    </source>
</evidence>
<name>A0A9X0CZF9_9CNID</name>
<dbReference type="PROSITE" id="PS00010">
    <property type="entry name" value="ASX_HYDROXYL"/>
    <property type="match status" value="1"/>
</dbReference>
<protein>
    <submittedName>
        <fullName evidence="6">Multiple epidermal growth factor-like domains protein 6</fullName>
    </submittedName>
</protein>
<accession>A0A9X0CZF9</accession>
<dbReference type="PROSITE" id="PS01187">
    <property type="entry name" value="EGF_CA"/>
    <property type="match status" value="1"/>
</dbReference>
<evidence type="ECO:0000256" key="1">
    <source>
        <dbReference type="ARBA" id="ARBA00022536"/>
    </source>
</evidence>
<dbReference type="CDD" id="cd00054">
    <property type="entry name" value="EGF_CA"/>
    <property type="match status" value="1"/>
</dbReference>
<evidence type="ECO:0000259" key="5">
    <source>
        <dbReference type="PROSITE" id="PS50026"/>
    </source>
</evidence>
<dbReference type="InterPro" id="IPR000152">
    <property type="entry name" value="EGF-type_Asp/Asn_hydroxyl_site"/>
</dbReference>
<dbReference type="Proteomes" id="UP001163046">
    <property type="component" value="Unassembled WGS sequence"/>
</dbReference>
<feature type="non-terminal residue" evidence="6">
    <location>
        <position position="149"/>
    </location>
</feature>
<dbReference type="Gene3D" id="2.10.25.10">
    <property type="entry name" value="Laminin"/>
    <property type="match status" value="1"/>
</dbReference>
<evidence type="ECO:0000313" key="6">
    <source>
        <dbReference type="EMBL" id="KAJ7381612.1"/>
    </source>
</evidence>
<comment type="caution">
    <text evidence="6">The sequence shown here is derived from an EMBL/GenBank/DDBJ whole genome shotgun (WGS) entry which is preliminary data.</text>
</comment>
<dbReference type="PROSITE" id="PS50026">
    <property type="entry name" value="EGF_3"/>
    <property type="match status" value="1"/>
</dbReference>
<evidence type="ECO:0000313" key="7">
    <source>
        <dbReference type="Proteomes" id="UP001163046"/>
    </source>
</evidence>
<dbReference type="Pfam" id="PF14670">
    <property type="entry name" value="FXa_inhibition"/>
    <property type="match status" value="1"/>
</dbReference>
<dbReference type="EMBL" id="MU826172">
    <property type="protein sequence ID" value="KAJ7381612.1"/>
    <property type="molecule type" value="Genomic_DNA"/>
</dbReference>
<dbReference type="SMART" id="SM00179">
    <property type="entry name" value="EGF_CA"/>
    <property type="match status" value="1"/>
</dbReference>
<dbReference type="SUPFAM" id="SSF57196">
    <property type="entry name" value="EGF/Laminin"/>
    <property type="match status" value="1"/>
</dbReference>
<evidence type="ECO:0000256" key="2">
    <source>
        <dbReference type="ARBA" id="ARBA00022737"/>
    </source>
</evidence>
<dbReference type="SMART" id="SM00181">
    <property type="entry name" value="EGF"/>
    <property type="match status" value="1"/>
</dbReference>
<feature type="domain" description="EGF-like" evidence="5">
    <location>
        <begin position="5"/>
        <end position="46"/>
    </location>
</feature>
<comment type="caution">
    <text evidence="4">Lacks conserved residue(s) required for the propagation of feature annotation.</text>
</comment>
<dbReference type="InterPro" id="IPR018097">
    <property type="entry name" value="EGF_Ca-bd_CS"/>
</dbReference>
<proteinExistence type="predicted"/>